<comment type="caution">
    <text evidence="1">The sequence shown here is derived from an EMBL/GenBank/DDBJ whole genome shotgun (WGS) entry which is preliminary data.</text>
</comment>
<reference evidence="1 2" key="1">
    <citation type="submission" date="2017-09" db="EMBL/GenBank/DDBJ databases">
        <title>Large-scale bioinformatics analysis of Bacillus genomes uncovers conserved roles of natural products in bacterial physiology.</title>
        <authorList>
            <consortium name="Agbiome Team Llc"/>
            <person name="Bleich R.M."/>
            <person name="Grubbs K.J."/>
            <person name="Santa Maria K.C."/>
            <person name="Allen S.E."/>
            <person name="Farag S."/>
            <person name="Shank E.A."/>
            <person name="Bowers A."/>
        </authorList>
    </citation>
    <scope>NUCLEOTIDE SEQUENCE [LARGE SCALE GENOMIC DNA]</scope>
    <source>
        <strain evidence="1 2">AFS085496</strain>
    </source>
</reference>
<proteinExistence type="predicted"/>
<dbReference type="Proteomes" id="UP000224003">
    <property type="component" value="Unassembled WGS sequence"/>
</dbReference>
<evidence type="ECO:0000313" key="1">
    <source>
        <dbReference type="EMBL" id="PFJ33140.1"/>
    </source>
</evidence>
<protein>
    <submittedName>
        <fullName evidence="1">Uncharacterized protein</fullName>
    </submittedName>
</protein>
<dbReference type="RefSeq" id="WP_098517259.1">
    <property type="nucleotide sequence ID" value="NZ_NUVX01000062.1"/>
</dbReference>
<gene>
    <name evidence="1" type="ORF">COJ15_28265</name>
</gene>
<name>A0A9X6ZQU5_BACTU</name>
<dbReference type="AlphaFoldDB" id="A0A9X6ZQU5"/>
<accession>A0A9X6ZQU5</accession>
<evidence type="ECO:0000313" key="2">
    <source>
        <dbReference type="Proteomes" id="UP000224003"/>
    </source>
</evidence>
<sequence length="140" mass="16214">MYTKIVEYKSRSLFKDYNELKLIKEIESKTDLFQHILLINEKTYVVCAAYPKDGIIAAEEIHLNAEPEDEVSNHDGLKCPYCSYVDYDAFDLEQDEDDTECANCNSHIKYARKAIKNTLGECEEVIYRSSPIELNKPIHI</sequence>
<organism evidence="1 2">
    <name type="scientific">Bacillus thuringiensis</name>
    <dbReference type="NCBI Taxonomy" id="1428"/>
    <lineage>
        <taxon>Bacteria</taxon>
        <taxon>Bacillati</taxon>
        <taxon>Bacillota</taxon>
        <taxon>Bacilli</taxon>
        <taxon>Bacillales</taxon>
        <taxon>Bacillaceae</taxon>
        <taxon>Bacillus</taxon>
        <taxon>Bacillus cereus group</taxon>
    </lineage>
</organism>
<dbReference type="EMBL" id="NUVX01000062">
    <property type="protein sequence ID" value="PFJ33140.1"/>
    <property type="molecule type" value="Genomic_DNA"/>
</dbReference>